<dbReference type="EMBL" id="MU865001">
    <property type="protein sequence ID" value="KAK4460938.1"/>
    <property type="molecule type" value="Genomic_DNA"/>
</dbReference>
<dbReference type="Pfam" id="PF06985">
    <property type="entry name" value="HET"/>
    <property type="match status" value="1"/>
</dbReference>
<evidence type="ECO:0000313" key="4">
    <source>
        <dbReference type="Proteomes" id="UP001321749"/>
    </source>
</evidence>
<reference evidence="3" key="1">
    <citation type="journal article" date="2023" name="Mol. Phylogenet. Evol.">
        <title>Genome-scale phylogeny and comparative genomics of the fungal order Sordariales.</title>
        <authorList>
            <person name="Hensen N."/>
            <person name="Bonometti L."/>
            <person name="Westerberg I."/>
            <person name="Brannstrom I.O."/>
            <person name="Guillou S."/>
            <person name="Cros-Aarteil S."/>
            <person name="Calhoun S."/>
            <person name="Haridas S."/>
            <person name="Kuo A."/>
            <person name="Mondo S."/>
            <person name="Pangilinan J."/>
            <person name="Riley R."/>
            <person name="LaButti K."/>
            <person name="Andreopoulos B."/>
            <person name="Lipzen A."/>
            <person name="Chen C."/>
            <person name="Yan M."/>
            <person name="Daum C."/>
            <person name="Ng V."/>
            <person name="Clum A."/>
            <person name="Steindorff A."/>
            <person name="Ohm R.A."/>
            <person name="Martin F."/>
            <person name="Silar P."/>
            <person name="Natvig D.O."/>
            <person name="Lalanne C."/>
            <person name="Gautier V."/>
            <person name="Ament-Velasquez S.L."/>
            <person name="Kruys A."/>
            <person name="Hutchinson M.I."/>
            <person name="Powell A.J."/>
            <person name="Barry K."/>
            <person name="Miller A.N."/>
            <person name="Grigoriev I.V."/>
            <person name="Debuchy R."/>
            <person name="Gladieux P."/>
            <person name="Hiltunen Thoren M."/>
            <person name="Johannesson H."/>
        </authorList>
    </citation>
    <scope>NUCLEOTIDE SEQUENCE</scope>
    <source>
        <strain evidence="3">PSN324</strain>
    </source>
</reference>
<sequence>MSDSGSTGQLIRYKKLRLAFSRFRKSKIDAQAGQTGVPIDQRQIDPEGNQRWHLESCRDPDVVGEKDGDIFCRKCKRSPNISKLIAKHNRQHTSGLTVPPDEPYGQYGLWWPRTIPYTKKPSSGDLNEPSGESGKLEPTKDSDKGASKPSDHTITRPETSLYQKRLASNEFRLLCLPPLADGKVDAPLHITLETHNDERYAEYETVSYTWGGEEDDASLCQPIFVGPYWDVLLQTKNCWDMLQFLRPSRFHRLLWVDAICINQSDNLERGAQVAKMGFIYKNGTRTVVWLGKDISSSPPTDYPLRRGLNEVCTLGTGEKLFEANGKVNLRKLLQRRYFSRVWVIQELLLSRRLLIPIGETEILVDAPSVGAISGWQQTAAPWMEFSTKGRYLDLNIFQLMVATSDSQATDRRDKLYGLLGLTKCTAFVDYTISSIHSLIGIAAHYLLDLHRPDLLLQAHGHKAAGLSPSWMIDVAQVASSGHWSNGQYIYSTEYMAEIVKDFRRRWQEDSQGGSEERVADRRMLEPLRLVEVNSRTPPRDWREDASKTSLFWYDNAMVDQATAALSINLTHLCTIGGPLVPYSAFGEIRSYSVSSHSESRASGCGNMFILSLHWDLDEIIKPYDEIFILDKADSVVPIFLVLRPKKDLGDKAFTLVICCDRILFEFRDTSSWRFRETEIWRYRNAISIVELRRSLAEFLDDMKASFAESKADPARVLPGIESTGGFLNAIAHRHLDADDFLEVCLENIDDRFKPAQVDCGLWLCISQREWDDGSDKKRIDGGSIWDLCSHWRYLEGEKWIPKSTRPKLKQQIYMRFNEEDLKARLENDAEVTPYVEAVGKLEHAIWATGGKRPWEILELSETQPDQFKNTGCPRWPYDIIEAFKITGNTYQVTIY</sequence>
<dbReference type="PANTHER" id="PTHR24148:SF81">
    <property type="entry name" value="HETEROKARYON INCOMPATIBILITY DOMAIN-CONTAINING PROTEIN"/>
    <property type="match status" value="1"/>
</dbReference>
<dbReference type="Proteomes" id="UP001321749">
    <property type="component" value="Unassembled WGS sequence"/>
</dbReference>
<comment type="caution">
    <text evidence="3">The sequence shown here is derived from an EMBL/GenBank/DDBJ whole genome shotgun (WGS) entry which is preliminary data.</text>
</comment>
<reference evidence="3" key="2">
    <citation type="submission" date="2023-06" db="EMBL/GenBank/DDBJ databases">
        <authorList>
            <consortium name="Lawrence Berkeley National Laboratory"/>
            <person name="Mondo S.J."/>
            <person name="Hensen N."/>
            <person name="Bonometti L."/>
            <person name="Westerberg I."/>
            <person name="Brannstrom I.O."/>
            <person name="Guillou S."/>
            <person name="Cros-Aarteil S."/>
            <person name="Calhoun S."/>
            <person name="Haridas S."/>
            <person name="Kuo A."/>
            <person name="Pangilinan J."/>
            <person name="Riley R."/>
            <person name="Labutti K."/>
            <person name="Andreopoulos B."/>
            <person name="Lipzen A."/>
            <person name="Chen C."/>
            <person name="Yanf M."/>
            <person name="Daum C."/>
            <person name="Ng V."/>
            <person name="Clum A."/>
            <person name="Steindorff A."/>
            <person name="Ohm R."/>
            <person name="Martin F."/>
            <person name="Silar P."/>
            <person name="Natvig D."/>
            <person name="Lalanne C."/>
            <person name="Gautier V."/>
            <person name="Ament-Velasquez S.L."/>
            <person name="Kruys A."/>
            <person name="Hutchinson M.I."/>
            <person name="Powell A.J."/>
            <person name="Barry K."/>
            <person name="Miller A.N."/>
            <person name="Grigoriev I.V."/>
            <person name="Debuchy R."/>
            <person name="Gladieux P."/>
            <person name="Thoren M.H."/>
            <person name="Johannesson H."/>
        </authorList>
    </citation>
    <scope>NUCLEOTIDE SEQUENCE</scope>
    <source>
        <strain evidence="3">PSN324</strain>
    </source>
</reference>
<dbReference type="InterPro" id="IPR052895">
    <property type="entry name" value="HetReg/Transcr_Mod"/>
</dbReference>
<dbReference type="AlphaFoldDB" id="A0AAV9HJQ1"/>
<accession>A0AAV9HJQ1</accession>
<evidence type="ECO:0000313" key="3">
    <source>
        <dbReference type="EMBL" id="KAK4460938.1"/>
    </source>
</evidence>
<keyword evidence="4" id="KW-1185">Reference proteome</keyword>
<evidence type="ECO:0000259" key="2">
    <source>
        <dbReference type="Pfam" id="PF06985"/>
    </source>
</evidence>
<proteinExistence type="predicted"/>
<feature type="domain" description="Heterokaryon incompatibility" evidence="2">
    <location>
        <begin position="203"/>
        <end position="346"/>
    </location>
</feature>
<dbReference type="PANTHER" id="PTHR24148">
    <property type="entry name" value="ANKYRIN REPEAT DOMAIN-CONTAINING PROTEIN 39 HOMOLOG-RELATED"/>
    <property type="match status" value="1"/>
</dbReference>
<protein>
    <submittedName>
        <fullName evidence="3">Heterokaryon incompatibility protein-domain-containing protein</fullName>
    </submittedName>
</protein>
<gene>
    <name evidence="3" type="ORF">QBC42DRAFT_347596</name>
</gene>
<evidence type="ECO:0000256" key="1">
    <source>
        <dbReference type="SAM" id="MobiDB-lite"/>
    </source>
</evidence>
<dbReference type="InterPro" id="IPR010730">
    <property type="entry name" value="HET"/>
</dbReference>
<feature type="compositionally biased region" description="Basic and acidic residues" evidence="1">
    <location>
        <begin position="134"/>
        <end position="155"/>
    </location>
</feature>
<name>A0AAV9HJQ1_9PEZI</name>
<feature type="region of interest" description="Disordered" evidence="1">
    <location>
        <begin position="120"/>
        <end position="159"/>
    </location>
</feature>
<organism evidence="3 4">
    <name type="scientific">Cladorrhinum samala</name>
    <dbReference type="NCBI Taxonomy" id="585594"/>
    <lineage>
        <taxon>Eukaryota</taxon>
        <taxon>Fungi</taxon>
        <taxon>Dikarya</taxon>
        <taxon>Ascomycota</taxon>
        <taxon>Pezizomycotina</taxon>
        <taxon>Sordariomycetes</taxon>
        <taxon>Sordariomycetidae</taxon>
        <taxon>Sordariales</taxon>
        <taxon>Podosporaceae</taxon>
        <taxon>Cladorrhinum</taxon>
    </lineage>
</organism>